<evidence type="ECO:0000313" key="2">
    <source>
        <dbReference type="EMBL" id="EEF78311.1"/>
    </source>
</evidence>
<name>S0FEV5_9BACT</name>
<dbReference type="HOGENOM" id="CLU_3284769_0_0_10"/>
<feature type="region of interest" description="Disordered" evidence="1">
    <location>
        <begin position="19"/>
        <end position="40"/>
    </location>
</feature>
<dbReference type="AlphaFoldDB" id="S0FEV5"/>
<proteinExistence type="predicted"/>
<dbReference type="Proteomes" id="UP000014073">
    <property type="component" value="Unassembled WGS sequence"/>
</dbReference>
<reference evidence="2 3" key="1">
    <citation type="submission" date="2008-12" db="EMBL/GenBank/DDBJ databases">
        <authorList>
            <person name="Fulton L."/>
            <person name="Clifton S."/>
            <person name="Fulton B."/>
            <person name="Xu J."/>
            <person name="Minx P."/>
            <person name="Pepin K.H."/>
            <person name="Johnson M."/>
            <person name="Bhonagiri V."/>
            <person name="Nash W.E."/>
            <person name="Mardis E.R."/>
            <person name="Wilson R.K."/>
        </authorList>
    </citation>
    <scope>NUCLEOTIDE SEQUENCE [LARGE SCALE GENOMIC DNA]</scope>
    <source>
        <strain evidence="2 3">DSM 18228</strain>
    </source>
</reference>
<dbReference type="EMBL" id="ACBW01000236">
    <property type="protein sequence ID" value="EEF78311.1"/>
    <property type="molecule type" value="Genomic_DNA"/>
</dbReference>
<organism evidence="2 3">
    <name type="scientific">Phocaeicola coprophilus DSM 18228 = JCM 13818</name>
    <dbReference type="NCBI Taxonomy" id="547042"/>
    <lineage>
        <taxon>Bacteria</taxon>
        <taxon>Pseudomonadati</taxon>
        <taxon>Bacteroidota</taxon>
        <taxon>Bacteroidia</taxon>
        <taxon>Bacteroidales</taxon>
        <taxon>Bacteroidaceae</taxon>
        <taxon>Phocaeicola</taxon>
    </lineage>
</organism>
<evidence type="ECO:0000256" key="1">
    <source>
        <dbReference type="SAM" id="MobiDB-lite"/>
    </source>
</evidence>
<protein>
    <submittedName>
        <fullName evidence="2">Uncharacterized protein</fullName>
    </submittedName>
</protein>
<dbReference type="STRING" id="547042.BACCOPRO_03838"/>
<sequence length="40" mass="4576">MSPLSDRNWPTYFSRTGRFTGIKQTMKPDHTDDEAESSGQ</sequence>
<evidence type="ECO:0000313" key="3">
    <source>
        <dbReference type="Proteomes" id="UP000014073"/>
    </source>
</evidence>
<accession>S0FEV5</accession>
<keyword evidence="3" id="KW-1185">Reference proteome</keyword>
<feature type="compositionally biased region" description="Acidic residues" evidence="1">
    <location>
        <begin position="31"/>
        <end position="40"/>
    </location>
</feature>
<comment type="caution">
    <text evidence="2">The sequence shown here is derived from an EMBL/GenBank/DDBJ whole genome shotgun (WGS) entry which is preliminary data.</text>
</comment>
<gene>
    <name evidence="2" type="ORF">BACCOPRO_03838</name>
</gene>